<dbReference type="AlphaFoldDB" id="A0A7I7L3Q3"/>
<dbReference type="EMBL" id="AP022569">
    <property type="protein sequence ID" value="BBX48431.1"/>
    <property type="molecule type" value="Genomic_DNA"/>
</dbReference>
<dbReference type="KEGG" id="mcoo:MCOO_44460"/>
<name>A0A7I7L3Q3_9MYCO</name>
<sequence length="76" mass="8915">MRNGLLLEALRGKSRRFVAWHHSLEHSLHKISHAYVGHYDDPEKWMFSAWLALTAKGRQLAQALEENEIDGYRRKS</sequence>
<gene>
    <name evidence="1" type="ORF">MCOO_44460</name>
</gene>
<proteinExistence type="predicted"/>
<accession>A0A7I7L3Q3</accession>
<evidence type="ECO:0000313" key="2">
    <source>
        <dbReference type="Proteomes" id="UP000465866"/>
    </source>
</evidence>
<organism evidence="1 2">
    <name type="scientific">Mycobacterium cookii</name>
    <dbReference type="NCBI Taxonomy" id="1775"/>
    <lineage>
        <taxon>Bacteria</taxon>
        <taxon>Bacillati</taxon>
        <taxon>Actinomycetota</taxon>
        <taxon>Actinomycetes</taxon>
        <taxon>Mycobacteriales</taxon>
        <taxon>Mycobacteriaceae</taxon>
        <taxon>Mycobacterium</taxon>
    </lineage>
</organism>
<keyword evidence="2" id="KW-1185">Reference proteome</keyword>
<protein>
    <submittedName>
        <fullName evidence="1">Uncharacterized protein</fullName>
    </submittedName>
</protein>
<evidence type="ECO:0000313" key="1">
    <source>
        <dbReference type="EMBL" id="BBX48431.1"/>
    </source>
</evidence>
<dbReference type="Proteomes" id="UP000465866">
    <property type="component" value="Chromosome"/>
</dbReference>
<dbReference type="RefSeq" id="WP_163780212.1">
    <property type="nucleotide sequence ID" value="NZ_AP022569.1"/>
</dbReference>
<reference evidence="1 2" key="1">
    <citation type="journal article" date="2019" name="Emerg. Microbes Infect.">
        <title>Comprehensive subspecies identification of 175 nontuberculous mycobacteria species based on 7547 genomic profiles.</title>
        <authorList>
            <person name="Matsumoto Y."/>
            <person name="Kinjo T."/>
            <person name="Motooka D."/>
            <person name="Nabeya D."/>
            <person name="Jung N."/>
            <person name="Uechi K."/>
            <person name="Horii T."/>
            <person name="Iida T."/>
            <person name="Fujita J."/>
            <person name="Nakamura S."/>
        </authorList>
    </citation>
    <scope>NUCLEOTIDE SEQUENCE [LARGE SCALE GENOMIC DNA]</scope>
    <source>
        <strain evidence="1 2">JCM 12404</strain>
    </source>
</reference>